<dbReference type="EMBL" id="MU251363">
    <property type="protein sequence ID" value="KAG9238965.1"/>
    <property type="molecule type" value="Genomic_DNA"/>
</dbReference>
<evidence type="ECO:0000313" key="2">
    <source>
        <dbReference type="Proteomes" id="UP000824998"/>
    </source>
</evidence>
<protein>
    <submittedName>
        <fullName evidence="1">Uncharacterized protein</fullName>
    </submittedName>
</protein>
<evidence type="ECO:0000313" key="1">
    <source>
        <dbReference type="EMBL" id="KAG9238965.1"/>
    </source>
</evidence>
<organism evidence="1 2">
    <name type="scientific">Amylocarpus encephaloides</name>
    <dbReference type="NCBI Taxonomy" id="45428"/>
    <lineage>
        <taxon>Eukaryota</taxon>
        <taxon>Fungi</taxon>
        <taxon>Dikarya</taxon>
        <taxon>Ascomycota</taxon>
        <taxon>Pezizomycotina</taxon>
        <taxon>Leotiomycetes</taxon>
        <taxon>Helotiales</taxon>
        <taxon>Helotiales incertae sedis</taxon>
        <taxon>Amylocarpus</taxon>
    </lineage>
</organism>
<keyword evidence="2" id="KW-1185">Reference proteome</keyword>
<dbReference type="OrthoDB" id="3506516at2759"/>
<accession>A0A9P8C9Y6</accession>
<reference evidence="1" key="1">
    <citation type="journal article" date="2021" name="IMA Fungus">
        <title>Genomic characterization of three marine fungi, including Emericellopsis atlantica sp. nov. with signatures of a generalist lifestyle and marine biomass degradation.</title>
        <authorList>
            <person name="Hagestad O.C."/>
            <person name="Hou L."/>
            <person name="Andersen J.H."/>
            <person name="Hansen E.H."/>
            <person name="Altermark B."/>
            <person name="Li C."/>
            <person name="Kuhnert E."/>
            <person name="Cox R.J."/>
            <person name="Crous P.W."/>
            <person name="Spatafora J.W."/>
            <person name="Lail K."/>
            <person name="Amirebrahimi M."/>
            <person name="Lipzen A."/>
            <person name="Pangilinan J."/>
            <person name="Andreopoulos W."/>
            <person name="Hayes R.D."/>
            <person name="Ng V."/>
            <person name="Grigoriev I.V."/>
            <person name="Jackson S.A."/>
            <person name="Sutton T.D.S."/>
            <person name="Dobson A.D.W."/>
            <person name="Rama T."/>
        </authorList>
    </citation>
    <scope>NUCLEOTIDE SEQUENCE</scope>
    <source>
        <strain evidence="1">TRa018bII</strain>
    </source>
</reference>
<name>A0A9P8C9Y6_9HELO</name>
<sequence>MGKVKTNSGHPAIILHPNAREMKIIVDTNLDSPLIEYDEQNDTTYFSRAFLDELPKHARTMQVVRVLILLRDIQYETAGRRNAQYDLVKDLVLALNKFEYIHELHVQLELGGDFNFSQAKILAYFYASSFKEWTASFTGKDNNGIWQNLNVGSALDRRLGGWFRVLRARGEL</sequence>
<dbReference type="AlphaFoldDB" id="A0A9P8C9Y6"/>
<gene>
    <name evidence="1" type="ORF">BJ875DRAFT_449538</name>
</gene>
<proteinExistence type="predicted"/>
<dbReference type="Proteomes" id="UP000824998">
    <property type="component" value="Unassembled WGS sequence"/>
</dbReference>
<comment type="caution">
    <text evidence="1">The sequence shown here is derived from an EMBL/GenBank/DDBJ whole genome shotgun (WGS) entry which is preliminary data.</text>
</comment>